<accession>A0ACD1AHM4</accession>
<protein>
    <submittedName>
        <fullName evidence="1">Methyl-accepting chemotaxis protein</fullName>
    </submittedName>
</protein>
<organism evidence="1 2">
    <name type="scientific">Anoxybacterium hadale</name>
    <dbReference type="NCBI Taxonomy" id="3408580"/>
    <lineage>
        <taxon>Bacteria</taxon>
        <taxon>Bacillati</taxon>
        <taxon>Bacillota</taxon>
        <taxon>Clostridia</taxon>
        <taxon>Peptostreptococcales</taxon>
        <taxon>Anaerovoracaceae</taxon>
        <taxon>Anoxybacterium</taxon>
    </lineage>
</organism>
<dbReference type="EMBL" id="CP042469">
    <property type="protein sequence ID" value="QOX65840.1"/>
    <property type="molecule type" value="Genomic_DNA"/>
</dbReference>
<gene>
    <name evidence="1" type="ORF">FRZ06_05360</name>
</gene>
<evidence type="ECO:0000313" key="2">
    <source>
        <dbReference type="Proteomes" id="UP000594014"/>
    </source>
</evidence>
<dbReference type="Proteomes" id="UP000594014">
    <property type="component" value="Chromosome"/>
</dbReference>
<sequence length="737" mass="80287">MEFFQDVNFMSRQHQLGAIDAIIPEEKYQGVYGEIAREINNMTAGHIDINKKATACITEFAKGNFDAEMEQLSGKKAIISEGIELLRDSVKELISQIKSMSFQHELGDIDAAIPEDTFQGAYREMVKEVNEMVASHINVKKKAMACVAEFANGNFDAELPQFPGKKAFINETIEQLRSNVRAFIAEMSNMSLQHELGDIDSVISEDRFQGAYQEMAKGVNDMVQGHISVKKKAMACVAEFAKGNFDAELEQFPGKKAFINENIELLRHHVKAFLSEMKNMSLQHELGDIDVLIPEDQFEGAYWEMAKGVNEMVKGHISVKKKAMACIAEFSKGNFDAELEQFPGKKAFINENIEALRRNLMEVNREIHTLIAASAEGRLKERADAERFQGDWYDLVQGLNGLINAIIDPIQEAADVLDELAKGNLTAAVVGKYKGDHAKIKDSLNTTLVSFRSSLTEISTASEQVAAGAKQVSDASSMLSQGATEQASAIEELSASIEEIAGKTKNNAENASLANDLAESAKSNAEQGNQQMSEMLIAMNNINSASDNISKIIKVIDDIAFQTNILALNAAVEAARAGQHGKGFAVVADEVRNLAARSANAAKETTELIEESIKIVSGGTKVANETAEALVKIVDEVAKVAGIVDGIARASNEQATGISQINMGITQVSQVVQTNSATSEESAAASEELFSQAELLKSHVGRFRLNQESSSALSLERGSFHQSMSLPDSSNFEYARY</sequence>
<keyword evidence="2" id="KW-1185">Reference proteome</keyword>
<evidence type="ECO:0000313" key="1">
    <source>
        <dbReference type="EMBL" id="QOX65840.1"/>
    </source>
</evidence>
<proteinExistence type="predicted"/>
<reference evidence="1" key="1">
    <citation type="submission" date="2019-08" db="EMBL/GenBank/DDBJ databases">
        <title>Genome sequence of Clostridiales bacterium MT110.</title>
        <authorList>
            <person name="Cao J."/>
        </authorList>
    </citation>
    <scope>NUCLEOTIDE SEQUENCE</scope>
    <source>
        <strain evidence="1">MT110</strain>
    </source>
</reference>
<name>A0ACD1AHM4_9FIRM</name>